<dbReference type="Pfam" id="PF23936">
    <property type="entry name" value="HB_ELP1"/>
    <property type="match status" value="1"/>
</dbReference>
<reference evidence="5" key="1">
    <citation type="submission" date="2022-11" db="UniProtKB">
        <authorList>
            <consortium name="WormBaseParasite"/>
        </authorList>
    </citation>
    <scope>IDENTIFICATION</scope>
</reference>
<dbReference type="InterPro" id="IPR056169">
    <property type="entry name" value="HB_ELP1"/>
</dbReference>
<dbReference type="GO" id="GO:0000049">
    <property type="term" value="F:tRNA binding"/>
    <property type="evidence" value="ECO:0007669"/>
    <property type="project" value="TreeGrafter"/>
</dbReference>
<feature type="domain" description="ELP1 alpha-solenoid" evidence="2">
    <location>
        <begin position="2"/>
        <end position="151"/>
    </location>
</feature>
<sequence>TIQDSLLFNIFLSELKAENVTETLYAPHYAQNERRIFDLKSKINEICLKMRRSLERPDCDNGLKYFTSLLTTYVKMDPPDFDSALTLIQEQKTKDENSKLVDEGLRHVLYLVDVNVLIDVALGTYDFNLVLMVAEKSQKDPKELLPFLNELQRLEPNYRKYKIDIHLGRFEKALGHIVACGPSRFEECAKLVKEKKLFVDSLVLYEHQPEFYKRICKLYGDHLSQEKKFVESGIFYEKSGEELSAMKAYCNALEPNLFIKVAKSATMKNDTLSDLIDGLVDKLMDAKRHREAVYLYAKFGKIVSTSNNDLIDKLLKPNLSAYFATTNGWLQKHRSLYEKYYDRLKVVRANKKVKLEKVAESGSYDFDDDTYSELGSTVSGVSTKLSTRASTNARAKRILAKKEEKKRFVLKENTPHEDLALLNALNDIVKQLDSLQDEIPDKLRLALLIDMGQQASKLQEDVKNFVKFVESTLDTIWPIIIDLSLLPGPLSENISYLNENNVSTNDKFMSLNRLASSASIKLG</sequence>
<dbReference type="OMA" id="ERKWIEY"/>
<keyword evidence="4" id="KW-1185">Reference proteome</keyword>
<dbReference type="PANTHER" id="PTHR12747">
    <property type="entry name" value="ELONGATOR COMPLEX PROTEIN 1"/>
    <property type="match status" value="1"/>
</dbReference>
<evidence type="ECO:0000313" key="5">
    <source>
        <dbReference type="WBParaSite" id="nRc.2.0.1.t13809-RA"/>
    </source>
</evidence>
<dbReference type="Pfam" id="PF23878">
    <property type="entry name" value="TPR_ELP1"/>
    <property type="match status" value="1"/>
</dbReference>
<dbReference type="GO" id="GO:0005829">
    <property type="term" value="C:cytosol"/>
    <property type="evidence" value="ECO:0007669"/>
    <property type="project" value="TreeGrafter"/>
</dbReference>
<protein>
    <submittedName>
        <fullName evidence="5">Elongator complex protein 1</fullName>
    </submittedName>
</protein>
<dbReference type="Proteomes" id="UP000887565">
    <property type="component" value="Unplaced"/>
</dbReference>
<name>A0A915IJ21_ROMCU</name>
<evidence type="ECO:0000259" key="1">
    <source>
        <dbReference type="Pfam" id="PF23878"/>
    </source>
</evidence>
<dbReference type="InterPro" id="IPR006849">
    <property type="entry name" value="Elp1"/>
</dbReference>
<organism evidence="4 5">
    <name type="scientific">Romanomermis culicivorax</name>
    <name type="common">Nematode worm</name>
    <dbReference type="NCBI Taxonomy" id="13658"/>
    <lineage>
        <taxon>Eukaryota</taxon>
        <taxon>Metazoa</taxon>
        <taxon>Ecdysozoa</taxon>
        <taxon>Nematoda</taxon>
        <taxon>Enoplea</taxon>
        <taxon>Dorylaimia</taxon>
        <taxon>Mermithida</taxon>
        <taxon>Mermithoidea</taxon>
        <taxon>Mermithidae</taxon>
        <taxon>Romanomermis</taxon>
    </lineage>
</organism>
<dbReference type="Pfam" id="PF23925">
    <property type="entry name" value="A-sol_ELP1"/>
    <property type="match status" value="1"/>
</dbReference>
<evidence type="ECO:0000259" key="3">
    <source>
        <dbReference type="Pfam" id="PF23936"/>
    </source>
</evidence>
<dbReference type="AlphaFoldDB" id="A0A915IJ21"/>
<dbReference type="GO" id="GO:0033588">
    <property type="term" value="C:elongator holoenzyme complex"/>
    <property type="evidence" value="ECO:0007669"/>
    <property type="project" value="InterPro"/>
</dbReference>
<dbReference type="InterPro" id="IPR056167">
    <property type="entry name" value="A-sol_ELP1"/>
</dbReference>
<proteinExistence type="predicted"/>
<feature type="domain" description="ELP1 TPR" evidence="1">
    <location>
        <begin position="158"/>
        <end position="302"/>
    </location>
</feature>
<dbReference type="WBParaSite" id="nRc.2.0.1.t13809-RA">
    <property type="protein sequence ID" value="nRc.2.0.1.t13809-RA"/>
    <property type="gene ID" value="nRc.2.0.1.g13809"/>
</dbReference>
<dbReference type="GO" id="GO:0002926">
    <property type="term" value="P:tRNA wobble base 5-methoxycarbonylmethyl-2-thiouridinylation"/>
    <property type="evidence" value="ECO:0007669"/>
    <property type="project" value="TreeGrafter"/>
</dbReference>
<evidence type="ECO:0000259" key="2">
    <source>
        <dbReference type="Pfam" id="PF23925"/>
    </source>
</evidence>
<accession>A0A915IJ21</accession>
<dbReference type="InterPro" id="IPR056166">
    <property type="entry name" value="TPR_ELP1"/>
</dbReference>
<feature type="domain" description="ELP1 three-helical bundle" evidence="3">
    <location>
        <begin position="309"/>
        <end position="476"/>
    </location>
</feature>
<dbReference type="PANTHER" id="PTHR12747:SF0">
    <property type="entry name" value="ELONGATOR COMPLEX PROTEIN 1"/>
    <property type="match status" value="1"/>
</dbReference>
<evidence type="ECO:0000313" key="4">
    <source>
        <dbReference type="Proteomes" id="UP000887565"/>
    </source>
</evidence>